<comment type="caution">
    <text evidence="1">The sequence shown here is derived from an EMBL/GenBank/DDBJ whole genome shotgun (WGS) entry which is preliminary data.</text>
</comment>
<protein>
    <submittedName>
        <fullName evidence="1">Uncharacterized protein</fullName>
    </submittedName>
</protein>
<keyword evidence="2" id="KW-1185">Reference proteome</keyword>
<sequence length="167" mass="18607">MDRGSDGRTLGHKRLYCAQCASNADIGKLLAPSSDSHRIHPPTTVVAASQNRTRISGNPEKYRCPKTLIGNVKESRTRCSERVDQPSLRYLSINRVFIEKKREIKRVNSLRSNLAQAHYPLVAETERGNRESDTRKRILFAGDTFQTQSTDIASLSPPRTATPDTAG</sequence>
<name>A0AA40FF32_9HYME</name>
<accession>A0AA40FF32</accession>
<gene>
    <name evidence="1" type="ORF">K0M31_015756</name>
</gene>
<organism evidence="1 2">
    <name type="scientific">Melipona bicolor</name>
    <dbReference type="NCBI Taxonomy" id="60889"/>
    <lineage>
        <taxon>Eukaryota</taxon>
        <taxon>Metazoa</taxon>
        <taxon>Ecdysozoa</taxon>
        <taxon>Arthropoda</taxon>
        <taxon>Hexapoda</taxon>
        <taxon>Insecta</taxon>
        <taxon>Pterygota</taxon>
        <taxon>Neoptera</taxon>
        <taxon>Endopterygota</taxon>
        <taxon>Hymenoptera</taxon>
        <taxon>Apocrita</taxon>
        <taxon>Aculeata</taxon>
        <taxon>Apoidea</taxon>
        <taxon>Anthophila</taxon>
        <taxon>Apidae</taxon>
        <taxon>Melipona</taxon>
    </lineage>
</organism>
<reference evidence="1" key="1">
    <citation type="submission" date="2021-10" db="EMBL/GenBank/DDBJ databases">
        <title>Melipona bicolor Genome sequencing and assembly.</title>
        <authorList>
            <person name="Araujo N.S."/>
            <person name="Arias M.C."/>
        </authorList>
    </citation>
    <scope>NUCLEOTIDE SEQUENCE</scope>
    <source>
        <strain evidence="1">USP_2M_L1-L4_2017</strain>
        <tissue evidence="1">Whole body</tissue>
    </source>
</reference>
<dbReference type="EMBL" id="JAHYIQ010000048">
    <property type="protein sequence ID" value="KAK1117820.1"/>
    <property type="molecule type" value="Genomic_DNA"/>
</dbReference>
<proteinExistence type="predicted"/>
<evidence type="ECO:0000313" key="1">
    <source>
        <dbReference type="EMBL" id="KAK1117820.1"/>
    </source>
</evidence>
<evidence type="ECO:0000313" key="2">
    <source>
        <dbReference type="Proteomes" id="UP001177670"/>
    </source>
</evidence>
<dbReference type="AlphaFoldDB" id="A0AA40FF32"/>
<dbReference type="Proteomes" id="UP001177670">
    <property type="component" value="Unassembled WGS sequence"/>
</dbReference>